<dbReference type="Proteomes" id="UP001196413">
    <property type="component" value="Unassembled WGS sequence"/>
</dbReference>
<reference evidence="1" key="1">
    <citation type="submission" date="2021-06" db="EMBL/GenBank/DDBJ databases">
        <title>Parelaphostrongylus tenuis whole genome reference sequence.</title>
        <authorList>
            <person name="Garwood T.J."/>
            <person name="Larsen P.A."/>
            <person name="Fountain-Jones N.M."/>
            <person name="Garbe J.R."/>
            <person name="Macchietto M.G."/>
            <person name="Kania S.A."/>
            <person name="Gerhold R.W."/>
            <person name="Richards J.E."/>
            <person name="Wolf T.M."/>
        </authorList>
    </citation>
    <scope>NUCLEOTIDE SEQUENCE</scope>
    <source>
        <strain evidence="1">MNPRO001-30</strain>
        <tissue evidence="1">Meninges</tissue>
    </source>
</reference>
<evidence type="ECO:0000313" key="2">
    <source>
        <dbReference type="Proteomes" id="UP001196413"/>
    </source>
</evidence>
<gene>
    <name evidence="1" type="ORF">KIN20_027506</name>
</gene>
<evidence type="ECO:0000313" key="1">
    <source>
        <dbReference type="EMBL" id="KAJ1366751.1"/>
    </source>
</evidence>
<dbReference type="AlphaFoldDB" id="A0AAD5QZI4"/>
<sequence length="73" mass="7957">MLANSISIAIVPELMERPNKFRSASPRWSTSDLICKLSLIRQFPIPDIIDTPTVSTILESSGALGFLVANKNA</sequence>
<organism evidence="1 2">
    <name type="scientific">Parelaphostrongylus tenuis</name>
    <name type="common">Meningeal worm</name>
    <dbReference type="NCBI Taxonomy" id="148309"/>
    <lineage>
        <taxon>Eukaryota</taxon>
        <taxon>Metazoa</taxon>
        <taxon>Ecdysozoa</taxon>
        <taxon>Nematoda</taxon>
        <taxon>Chromadorea</taxon>
        <taxon>Rhabditida</taxon>
        <taxon>Rhabditina</taxon>
        <taxon>Rhabditomorpha</taxon>
        <taxon>Strongyloidea</taxon>
        <taxon>Metastrongylidae</taxon>
        <taxon>Parelaphostrongylus</taxon>
    </lineage>
</organism>
<protein>
    <submittedName>
        <fullName evidence="1">Uncharacterized protein</fullName>
    </submittedName>
</protein>
<keyword evidence="2" id="KW-1185">Reference proteome</keyword>
<proteinExistence type="predicted"/>
<accession>A0AAD5QZI4</accession>
<comment type="caution">
    <text evidence="1">The sequence shown here is derived from an EMBL/GenBank/DDBJ whole genome shotgun (WGS) entry which is preliminary data.</text>
</comment>
<name>A0AAD5QZI4_PARTN</name>
<dbReference type="EMBL" id="JAHQIW010005651">
    <property type="protein sequence ID" value="KAJ1366751.1"/>
    <property type="molecule type" value="Genomic_DNA"/>
</dbReference>